<evidence type="ECO:0000256" key="3">
    <source>
        <dbReference type="ARBA" id="ARBA00022475"/>
    </source>
</evidence>
<dbReference type="SUPFAM" id="SSF103473">
    <property type="entry name" value="MFS general substrate transporter"/>
    <property type="match status" value="1"/>
</dbReference>
<reference evidence="9" key="1">
    <citation type="journal article" date="2019" name="Int. J. Syst. Evol. Microbiol.">
        <title>The Global Catalogue of Microorganisms (GCM) 10K type strain sequencing project: providing services to taxonomists for standard genome sequencing and annotation.</title>
        <authorList>
            <consortium name="The Broad Institute Genomics Platform"/>
            <consortium name="The Broad Institute Genome Sequencing Center for Infectious Disease"/>
            <person name="Wu L."/>
            <person name="Ma J."/>
        </authorList>
    </citation>
    <scope>NUCLEOTIDE SEQUENCE [LARGE SCALE GENOMIC DNA]</scope>
    <source>
        <strain evidence="9">CGMCC 1.3240</strain>
    </source>
</reference>
<dbReference type="EMBL" id="JBHSOW010000092">
    <property type="protein sequence ID" value="MFC5652196.1"/>
    <property type="molecule type" value="Genomic_DNA"/>
</dbReference>
<comment type="subcellular location">
    <subcellularLocation>
        <location evidence="1">Cell membrane</location>
        <topology evidence="1">Multi-pass membrane protein</topology>
    </subcellularLocation>
</comment>
<feature type="transmembrane region" description="Helical" evidence="7">
    <location>
        <begin position="250"/>
        <end position="268"/>
    </location>
</feature>
<sequence>MASFRRILSTLNAVVLTQFLSAFADNLNFFLIVGMVKRQGVANPDITVDYIQIGFLCAYIVLAPIVGAFADKNAKSSVLLLGNILKAIGIAMLLFGLPPALCYIFVGIGAVVYSPGKYGILSELTSSEDELLRANAKVEGSTILAILLGTVAGGFLAQNSDLPAILTCLGVYLLSLLMTFIIPARKGNPSLRYGTESVQFLKDCAMLFRSPRSRFSLVGTGSFWLTAAVLRIALIAWLPINLGIQDTDQQSMIIGVTAIGVVTSAFVTPRWVPAGKLYRAFYFGLLMVATVLAASMTYVLWATLVLLFFIGFFGGIFVIPLNTMLQEEGKSTIGSGKTIAVQNFVENTLTVTGLFIYLTLSQMNISVNGSVIGMGLILLLFMLFLATMLSKVRAQSAEKLDERE</sequence>
<evidence type="ECO:0000256" key="1">
    <source>
        <dbReference type="ARBA" id="ARBA00004651"/>
    </source>
</evidence>
<protein>
    <submittedName>
        <fullName evidence="8">Lysophospholipid transporter LplT</fullName>
    </submittedName>
</protein>
<name>A0ABW0W650_9BACL</name>
<evidence type="ECO:0000256" key="6">
    <source>
        <dbReference type="ARBA" id="ARBA00023136"/>
    </source>
</evidence>
<keyword evidence="3" id="KW-1003">Cell membrane</keyword>
<keyword evidence="5 7" id="KW-1133">Transmembrane helix</keyword>
<dbReference type="RefSeq" id="WP_379190827.1">
    <property type="nucleotide sequence ID" value="NZ_JBHSOW010000092.1"/>
</dbReference>
<dbReference type="Proteomes" id="UP001596047">
    <property type="component" value="Unassembled WGS sequence"/>
</dbReference>
<evidence type="ECO:0000313" key="8">
    <source>
        <dbReference type="EMBL" id="MFC5652196.1"/>
    </source>
</evidence>
<keyword evidence="2" id="KW-0813">Transport</keyword>
<dbReference type="Gene3D" id="1.20.1250.20">
    <property type="entry name" value="MFS general substrate transporter like domains"/>
    <property type="match status" value="1"/>
</dbReference>
<dbReference type="InterPro" id="IPR011701">
    <property type="entry name" value="MFS"/>
</dbReference>
<dbReference type="NCBIfam" id="NF008397">
    <property type="entry name" value="PRK11195.1"/>
    <property type="match status" value="1"/>
</dbReference>
<comment type="caution">
    <text evidence="8">The sequence shown here is derived from an EMBL/GenBank/DDBJ whole genome shotgun (WGS) entry which is preliminary data.</text>
</comment>
<proteinExistence type="predicted"/>
<keyword evidence="6 7" id="KW-0472">Membrane</keyword>
<feature type="transmembrane region" description="Helical" evidence="7">
    <location>
        <begin position="371"/>
        <end position="389"/>
    </location>
</feature>
<organism evidence="8 9">
    <name type="scientific">Paenibacillus solisilvae</name>
    <dbReference type="NCBI Taxonomy" id="2486751"/>
    <lineage>
        <taxon>Bacteria</taxon>
        <taxon>Bacillati</taxon>
        <taxon>Bacillota</taxon>
        <taxon>Bacilli</taxon>
        <taxon>Bacillales</taxon>
        <taxon>Paenibacillaceae</taxon>
        <taxon>Paenibacillus</taxon>
    </lineage>
</organism>
<evidence type="ECO:0000256" key="2">
    <source>
        <dbReference type="ARBA" id="ARBA00022448"/>
    </source>
</evidence>
<dbReference type="Pfam" id="PF07690">
    <property type="entry name" value="MFS_1"/>
    <property type="match status" value="1"/>
</dbReference>
<keyword evidence="4 7" id="KW-0812">Transmembrane</keyword>
<evidence type="ECO:0000313" key="9">
    <source>
        <dbReference type="Proteomes" id="UP001596047"/>
    </source>
</evidence>
<dbReference type="InterPro" id="IPR036259">
    <property type="entry name" value="MFS_trans_sf"/>
</dbReference>
<gene>
    <name evidence="8" type="primary">lplT</name>
    <name evidence="8" type="ORF">ACFPYJ_24370</name>
</gene>
<dbReference type="PANTHER" id="PTHR43266:SF2">
    <property type="entry name" value="MAJOR FACILITATOR SUPERFAMILY (MFS) PROFILE DOMAIN-CONTAINING PROTEIN"/>
    <property type="match status" value="1"/>
</dbReference>
<feature type="transmembrane region" description="Helical" evidence="7">
    <location>
        <begin position="164"/>
        <end position="182"/>
    </location>
</feature>
<keyword evidence="9" id="KW-1185">Reference proteome</keyword>
<evidence type="ECO:0000256" key="7">
    <source>
        <dbReference type="SAM" id="Phobius"/>
    </source>
</evidence>
<dbReference type="PANTHER" id="PTHR43266">
    <property type="entry name" value="MACROLIDE-EFFLUX PROTEIN"/>
    <property type="match status" value="1"/>
</dbReference>
<feature type="transmembrane region" description="Helical" evidence="7">
    <location>
        <begin position="280"/>
        <end position="298"/>
    </location>
</feature>
<evidence type="ECO:0000256" key="5">
    <source>
        <dbReference type="ARBA" id="ARBA00022989"/>
    </source>
</evidence>
<feature type="transmembrane region" description="Helical" evidence="7">
    <location>
        <begin position="50"/>
        <end position="70"/>
    </location>
</feature>
<feature type="transmembrane region" description="Helical" evidence="7">
    <location>
        <begin position="304"/>
        <end position="323"/>
    </location>
</feature>
<feature type="transmembrane region" description="Helical" evidence="7">
    <location>
        <begin position="215"/>
        <end position="238"/>
    </location>
</feature>
<accession>A0ABW0W650</accession>
<feature type="transmembrane region" description="Helical" evidence="7">
    <location>
        <begin position="344"/>
        <end position="365"/>
    </location>
</feature>
<evidence type="ECO:0000256" key="4">
    <source>
        <dbReference type="ARBA" id="ARBA00022692"/>
    </source>
</evidence>